<dbReference type="Pfam" id="PF00497">
    <property type="entry name" value="SBP_bac_3"/>
    <property type="match status" value="1"/>
</dbReference>
<protein>
    <submittedName>
        <fullName evidence="7">Amino acid ABC transporter substrate-binding protein (PAAT family)</fullName>
    </submittedName>
</protein>
<sequence length="260" mass="28324">MVKALTRVLAALMLLAAASAASAAFAQDTLRWGYNAAPFPPWTNKSPAGEWYGFDIDIMNALCSEMKAKCEIVPVAWDGIIPALQANKIDIIWSGMSMTAEREKVVDFTDRYRRGPAAFVAPKAMKVEITAAGLKDKIVAVTKATNFQRYLEHYYGSAAKIKLYDTLDDATADLVAGRNDVVMGDILQLTIFMKNAPGQPFEIKGITPVDPILGRGAGAGVRKGDTVLKDRINAALAAIRKSGEYQTIAKKYFEHDPYGE</sequence>
<keyword evidence="8" id="KW-1185">Reference proteome</keyword>
<evidence type="ECO:0000256" key="1">
    <source>
        <dbReference type="ARBA" id="ARBA00004196"/>
    </source>
</evidence>
<evidence type="ECO:0000313" key="7">
    <source>
        <dbReference type="EMBL" id="PXW55230.1"/>
    </source>
</evidence>
<dbReference type="SMART" id="SM00062">
    <property type="entry name" value="PBPb"/>
    <property type="match status" value="1"/>
</dbReference>
<dbReference type="RefSeq" id="WP_146227468.1">
    <property type="nucleotide sequence ID" value="NZ_CAKNFM010000004.1"/>
</dbReference>
<feature type="chain" id="PRO_5041067740" evidence="5">
    <location>
        <begin position="27"/>
        <end position="260"/>
    </location>
</feature>
<feature type="domain" description="Solute-binding protein family 3/N-terminal" evidence="6">
    <location>
        <begin position="29"/>
        <end position="256"/>
    </location>
</feature>
<organism evidence="7 8">
    <name type="scientific">Chelatococcus asaccharovorans</name>
    <dbReference type="NCBI Taxonomy" id="28210"/>
    <lineage>
        <taxon>Bacteria</taxon>
        <taxon>Pseudomonadati</taxon>
        <taxon>Pseudomonadota</taxon>
        <taxon>Alphaproteobacteria</taxon>
        <taxon>Hyphomicrobiales</taxon>
        <taxon>Chelatococcaceae</taxon>
        <taxon>Chelatococcus</taxon>
    </lineage>
</organism>
<dbReference type="SUPFAM" id="SSF53850">
    <property type="entry name" value="Periplasmic binding protein-like II"/>
    <property type="match status" value="1"/>
</dbReference>
<reference evidence="7 8" key="1">
    <citation type="submission" date="2018-05" db="EMBL/GenBank/DDBJ databases">
        <title>Genomic Encyclopedia of Type Strains, Phase IV (KMG-IV): sequencing the most valuable type-strain genomes for metagenomic binning, comparative biology and taxonomic classification.</title>
        <authorList>
            <person name="Goeker M."/>
        </authorList>
    </citation>
    <scope>NUCLEOTIDE SEQUENCE [LARGE SCALE GENOMIC DNA]</scope>
    <source>
        <strain evidence="7 8">DSM 6462</strain>
    </source>
</reference>
<accession>A0A2V3TZQ6</accession>
<comment type="subcellular location">
    <subcellularLocation>
        <location evidence="1">Cell envelope</location>
    </subcellularLocation>
</comment>
<dbReference type="PANTHER" id="PTHR35936:SF17">
    <property type="entry name" value="ARGININE-BINDING EXTRACELLULAR PROTEIN ARTP"/>
    <property type="match status" value="1"/>
</dbReference>
<dbReference type="PROSITE" id="PS01039">
    <property type="entry name" value="SBP_BACTERIAL_3"/>
    <property type="match status" value="1"/>
</dbReference>
<dbReference type="OrthoDB" id="9807134at2"/>
<evidence type="ECO:0000256" key="2">
    <source>
        <dbReference type="ARBA" id="ARBA00010333"/>
    </source>
</evidence>
<dbReference type="PANTHER" id="PTHR35936">
    <property type="entry name" value="MEMBRANE-BOUND LYTIC MUREIN TRANSGLYCOSYLASE F"/>
    <property type="match status" value="1"/>
</dbReference>
<dbReference type="Gene3D" id="3.40.190.10">
    <property type="entry name" value="Periplasmic binding protein-like II"/>
    <property type="match status" value="2"/>
</dbReference>
<gene>
    <name evidence="7" type="ORF">C7450_110169</name>
</gene>
<evidence type="ECO:0000259" key="6">
    <source>
        <dbReference type="SMART" id="SM00062"/>
    </source>
</evidence>
<feature type="signal peptide" evidence="5">
    <location>
        <begin position="1"/>
        <end position="26"/>
    </location>
</feature>
<evidence type="ECO:0000256" key="3">
    <source>
        <dbReference type="ARBA" id="ARBA00022729"/>
    </source>
</evidence>
<comment type="similarity">
    <text evidence="2 4">Belongs to the bacterial solute-binding protein 3 family.</text>
</comment>
<evidence type="ECO:0000256" key="4">
    <source>
        <dbReference type="RuleBase" id="RU003744"/>
    </source>
</evidence>
<dbReference type="InterPro" id="IPR018313">
    <property type="entry name" value="SBP_3_CS"/>
</dbReference>
<proteinExistence type="inferred from homology"/>
<dbReference type="EMBL" id="QJJK01000010">
    <property type="protein sequence ID" value="PXW55230.1"/>
    <property type="molecule type" value="Genomic_DNA"/>
</dbReference>
<dbReference type="Proteomes" id="UP000248021">
    <property type="component" value="Unassembled WGS sequence"/>
</dbReference>
<evidence type="ECO:0000256" key="5">
    <source>
        <dbReference type="SAM" id="SignalP"/>
    </source>
</evidence>
<dbReference type="InterPro" id="IPR001638">
    <property type="entry name" value="Solute-binding_3/MltF_N"/>
</dbReference>
<dbReference type="AlphaFoldDB" id="A0A2V3TZQ6"/>
<keyword evidence="3 5" id="KW-0732">Signal</keyword>
<name>A0A2V3TZQ6_9HYPH</name>
<dbReference type="GO" id="GO:0030313">
    <property type="term" value="C:cell envelope"/>
    <property type="evidence" value="ECO:0007669"/>
    <property type="project" value="UniProtKB-SubCell"/>
</dbReference>
<comment type="caution">
    <text evidence="7">The sequence shown here is derived from an EMBL/GenBank/DDBJ whole genome shotgun (WGS) entry which is preliminary data.</text>
</comment>
<evidence type="ECO:0000313" key="8">
    <source>
        <dbReference type="Proteomes" id="UP000248021"/>
    </source>
</evidence>